<feature type="compositionally biased region" description="Acidic residues" evidence="1">
    <location>
        <begin position="316"/>
        <end position="325"/>
    </location>
</feature>
<dbReference type="InterPro" id="IPR048743">
    <property type="entry name" value="AME1"/>
</dbReference>
<feature type="region of interest" description="Disordered" evidence="1">
    <location>
        <begin position="1"/>
        <end position="378"/>
    </location>
</feature>
<feature type="compositionally biased region" description="Basic and acidic residues" evidence="1">
    <location>
        <begin position="25"/>
        <end position="35"/>
    </location>
</feature>
<accession>A0A9P7N3D1</accession>
<feature type="compositionally biased region" description="Basic and acidic residues" evidence="1">
    <location>
        <begin position="285"/>
        <end position="295"/>
    </location>
</feature>
<feature type="compositionally biased region" description="Acidic residues" evidence="1">
    <location>
        <begin position="273"/>
        <end position="284"/>
    </location>
</feature>
<evidence type="ECO:0000313" key="3">
    <source>
        <dbReference type="EMBL" id="KAG5988076.1"/>
    </source>
</evidence>
<evidence type="ECO:0000259" key="2">
    <source>
        <dbReference type="Pfam" id="PF20994"/>
    </source>
</evidence>
<organism evidence="3 4">
    <name type="scientific">Claviceps pusilla</name>
    <dbReference type="NCBI Taxonomy" id="123648"/>
    <lineage>
        <taxon>Eukaryota</taxon>
        <taxon>Fungi</taxon>
        <taxon>Dikarya</taxon>
        <taxon>Ascomycota</taxon>
        <taxon>Pezizomycotina</taxon>
        <taxon>Sordariomycetes</taxon>
        <taxon>Hypocreomycetidae</taxon>
        <taxon>Hypocreales</taxon>
        <taxon>Clavicipitaceae</taxon>
        <taxon>Claviceps</taxon>
    </lineage>
</organism>
<comment type="caution">
    <text evidence="3">The sequence shown here is derived from an EMBL/GenBank/DDBJ whole genome shotgun (WGS) entry which is preliminary data.</text>
</comment>
<dbReference type="AlphaFoldDB" id="A0A9P7N3D1"/>
<evidence type="ECO:0000313" key="4">
    <source>
        <dbReference type="Proteomes" id="UP000748025"/>
    </source>
</evidence>
<name>A0A9P7N3D1_9HYPO</name>
<feature type="compositionally biased region" description="Polar residues" evidence="1">
    <location>
        <begin position="104"/>
        <end position="137"/>
    </location>
</feature>
<sequence length="604" mass="66167">MLVRDVTLLDASPSRLPSGGHRQAPSREGREDRLNQRLRGAQRVNVGDDISFSFDLAGVPAQSSSSPAVTAQPGRQSQSLVADRTPQGPSPSPNASVSDAGPAGNSSRSENQFVRPLSSSVARSSAEPVQSEATGAQANRPDELEALALPSNVPTSARPRIPTTITEEITESPAHKPGSGHRRRIAADNLAEPIPRRATISSSSTPEAASSSSPSARRPRPSDRPTQPPARPTGLSRPPTLPVREERAPLIQTRAPANHINPPQRRSPSLEQVTEEEELEVSDEEAVKVPAREAATKIGQKRPRPSNTTITSAELGTDDDDDDSELNSTSQISSYPRKRQSPSQRQPAKRSRQHSQQSRSSKSRRHSSSSEQNDDRAAEITVQRFVNNFQRDEDDDLQQEIPYANRAGETVVDVFAQLCDEVMSSAVDQLKQRAAQTDDVDTKKQCRIKIRAIDAYREELGSRLLQHAIHLNHWHSLRRRLRHVQKEKLALRDEIIRLKGERAQVALRMDAIRIKHESDSTESMARLNASALMHDIDLAVAQGREAPELSQADERTAELGNLDLALAQVSDQVSSTSSTGGLLQQIRDFNAFLERAANALESIP</sequence>
<dbReference type="Proteomes" id="UP000748025">
    <property type="component" value="Unassembled WGS sequence"/>
</dbReference>
<dbReference type="EMBL" id="SRPW01003143">
    <property type="protein sequence ID" value="KAG5988076.1"/>
    <property type="molecule type" value="Genomic_DNA"/>
</dbReference>
<reference evidence="3" key="1">
    <citation type="journal article" date="2020" name="bioRxiv">
        <title>Whole genome comparisons of ergot fungi reveals the divergence and evolution of species within the genus Claviceps are the result of varying mechanisms driving genome evolution and host range expansion.</title>
        <authorList>
            <person name="Wyka S.A."/>
            <person name="Mondo S.J."/>
            <person name="Liu M."/>
            <person name="Dettman J."/>
            <person name="Nalam V."/>
            <person name="Broders K.D."/>
        </authorList>
    </citation>
    <scope>NUCLEOTIDE SEQUENCE</scope>
    <source>
        <strain evidence="3">CCC 602</strain>
    </source>
</reference>
<evidence type="ECO:0000256" key="1">
    <source>
        <dbReference type="SAM" id="MobiDB-lite"/>
    </source>
</evidence>
<protein>
    <recommendedName>
        <fullName evidence="2">Inner kinetochore subunit AME1 domain-containing protein</fullName>
    </recommendedName>
</protein>
<feature type="compositionally biased region" description="Low complexity" evidence="1">
    <location>
        <begin position="198"/>
        <end position="216"/>
    </location>
</feature>
<dbReference type="OrthoDB" id="5377952at2759"/>
<proteinExistence type="predicted"/>
<feature type="domain" description="Inner kinetochore subunit AME1" evidence="2">
    <location>
        <begin position="410"/>
        <end position="595"/>
    </location>
</feature>
<keyword evidence="4" id="KW-1185">Reference proteome</keyword>
<feature type="compositionally biased region" description="Polar residues" evidence="1">
    <location>
        <begin position="305"/>
        <end position="314"/>
    </location>
</feature>
<gene>
    <name evidence="3" type="ORF">E4U43_004838</name>
</gene>
<feature type="compositionally biased region" description="Low complexity" evidence="1">
    <location>
        <begin position="158"/>
        <end position="167"/>
    </location>
</feature>
<dbReference type="Pfam" id="PF20994">
    <property type="entry name" value="CENPU"/>
    <property type="match status" value="1"/>
</dbReference>
<feature type="compositionally biased region" description="Polar residues" evidence="1">
    <location>
        <begin position="61"/>
        <end position="80"/>
    </location>
</feature>